<dbReference type="InterPro" id="IPR036683">
    <property type="entry name" value="CO_DH_flav_C_dom_sf"/>
</dbReference>
<dbReference type="PANTHER" id="PTHR42659:SF9">
    <property type="entry name" value="XANTHINE DEHYDROGENASE FAD-BINDING SUBUNIT XDHB-RELATED"/>
    <property type="match status" value="1"/>
</dbReference>
<dbReference type="AlphaFoldDB" id="A0A382JKT6"/>
<dbReference type="PANTHER" id="PTHR42659">
    <property type="entry name" value="XANTHINE DEHYDROGENASE SUBUNIT C-RELATED"/>
    <property type="match status" value="1"/>
</dbReference>
<name>A0A382JKT6_9ZZZZ</name>
<dbReference type="Gene3D" id="3.30.465.10">
    <property type="match status" value="1"/>
</dbReference>
<dbReference type="Pfam" id="PF00941">
    <property type="entry name" value="FAD_binding_5"/>
    <property type="match status" value="1"/>
</dbReference>
<dbReference type="Gene3D" id="3.30.43.10">
    <property type="entry name" value="Uridine Diphospho-n-acetylenolpyruvylglucosamine Reductase, domain 2"/>
    <property type="match status" value="1"/>
</dbReference>
<proteinExistence type="predicted"/>
<dbReference type="InterPro" id="IPR016169">
    <property type="entry name" value="FAD-bd_PCMH_sub2"/>
</dbReference>
<dbReference type="GO" id="GO:0071949">
    <property type="term" value="F:FAD binding"/>
    <property type="evidence" value="ECO:0007669"/>
    <property type="project" value="InterPro"/>
</dbReference>
<dbReference type="InterPro" id="IPR051312">
    <property type="entry name" value="Diverse_Substr_Oxidored"/>
</dbReference>
<feature type="domain" description="FAD-binding PCMH-type" evidence="1">
    <location>
        <begin position="1"/>
        <end position="175"/>
    </location>
</feature>
<dbReference type="InterPro" id="IPR016166">
    <property type="entry name" value="FAD-bd_PCMH"/>
</dbReference>
<evidence type="ECO:0000313" key="2">
    <source>
        <dbReference type="EMBL" id="SVC12750.1"/>
    </source>
</evidence>
<dbReference type="EMBL" id="UINC01074999">
    <property type="protein sequence ID" value="SVC12750.1"/>
    <property type="molecule type" value="Genomic_DNA"/>
</dbReference>
<feature type="non-terminal residue" evidence="2">
    <location>
        <position position="1"/>
    </location>
</feature>
<evidence type="ECO:0000259" key="1">
    <source>
        <dbReference type="PROSITE" id="PS51387"/>
    </source>
</evidence>
<accession>A0A382JKT6</accession>
<feature type="non-terminal residue" evidence="2">
    <location>
        <position position="220"/>
    </location>
</feature>
<organism evidence="2">
    <name type="scientific">marine metagenome</name>
    <dbReference type="NCBI Taxonomy" id="408172"/>
    <lineage>
        <taxon>unclassified sequences</taxon>
        <taxon>metagenomes</taxon>
        <taxon>ecological metagenomes</taxon>
    </lineage>
</organism>
<dbReference type="InterPro" id="IPR002346">
    <property type="entry name" value="Mopterin_DH_FAD-bd"/>
</dbReference>
<reference evidence="2" key="1">
    <citation type="submission" date="2018-05" db="EMBL/GenBank/DDBJ databases">
        <authorList>
            <person name="Lanie J.A."/>
            <person name="Ng W.-L."/>
            <person name="Kazmierczak K.M."/>
            <person name="Andrzejewski T.M."/>
            <person name="Davidsen T.M."/>
            <person name="Wayne K.J."/>
            <person name="Tettelin H."/>
            <person name="Glass J.I."/>
            <person name="Rusch D."/>
            <person name="Podicherti R."/>
            <person name="Tsui H.-C.T."/>
            <person name="Winkler M.E."/>
        </authorList>
    </citation>
    <scope>NUCLEOTIDE SEQUENCE</scope>
</reference>
<dbReference type="GO" id="GO:0016491">
    <property type="term" value="F:oxidoreductase activity"/>
    <property type="evidence" value="ECO:0007669"/>
    <property type="project" value="InterPro"/>
</dbReference>
<dbReference type="InterPro" id="IPR036318">
    <property type="entry name" value="FAD-bd_PCMH-like_sf"/>
</dbReference>
<dbReference type="SUPFAM" id="SSF56176">
    <property type="entry name" value="FAD-binding/transporter-associated domain-like"/>
    <property type="match status" value="1"/>
</dbReference>
<protein>
    <recommendedName>
        <fullName evidence="1">FAD-binding PCMH-type domain-containing protein</fullName>
    </recommendedName>
</protein>
<sequence length="220" mass="23711">MKNFDYRMPKSLDEVSNILEHSELQPRFLAGGTDLVVAMRNQRLQPGLVIDTKRVHELNELSFDDHAMTLGASVTCRTLCQDAQVSRSFPALIDCATLIGGTQTQGRATLGGNLCNAAPSADTVPVLIVLSALANICGPDGFREVPVEQFCTGPGKTVLGPKDILVSLRVPLPRDREGARFLRFIPRNDMDIAIANAAANVVVSNNGDEFREARIAIGAV</sequence>
<gene>
    <name evidence="2" type="ORF">METZ01_LOCUS265604</name>
</gene>
<dbReference type="InterPro" id="IPR016167">
    <property type="entry name" value="FAD-bd_PCMH_sub1"/>
</dbReference>
<dbReference type="Gene3D" id="3.30.390.50">
    <property type="entry name" value="CO dehydrogenase flavoprotein, C-terminal domain"/>
    <property type="match status" value="1"/>
</dbReference>
<dbReference type="PROSITE" id="PS51387">
    <property type="entry name" value="FAD_PCMH"/>
    <property type="match status" value="1"/>
</dbReference>
<dbReference type="SUPFAM" id="SSF55447">
    <property type="entry name" value="CO dehydrogenase flavoprotein C-terminal domain-like"/>
    <property type="match status" value="1"/>
</dbReference>